<feature type="compositionally biased region" description="Basic and acidic residues" evidence="7">
    <location>
        <begin position="603"/>
        <end position="616"/>
    </location>
</feature>
<feature type="compositionally biased region" description="Basic and acidic residues" evidence="7">
    <location>
        <begin position="1230"/>
        <end position="1243"/>
    </location>
</feature>
<feature type="compositionally biased region" description="Basic and acidic residues" evidence="7">
    <location>
        <begin position="1482"/>
        <end position="1518"/>
    </location>
</feature>
<feature type="region of interest" description="Disordered" evidence="7">
    <location>
        <begin position="1995"/>
        <end position="2089"/>
    </location>
</feature>
<dbReference type="Gene3D" id="3.30.70.330">
    <property type="match status" value="3"/>
</dbReference>
<proteinExistence type="predicted"/>
<keyword evidence="4" id="KW-0862">Zinc</keyword>
<evidence type="ECO:0000313" key="11">
    <source>
        <dbReference type="RefSeq" id="XP_020856788.1"/>
    </source>
</evidence>
<feature type="region of interest" description="Disordered" evidence="7">
    <location>
        <begin position="1014"/>
        <end position="1035"/>
    </location>
</feature>
<evidence type="ECO:0000256" key="1">
    <source>
        <dbReference type="ARBA" id="ARBA00004123"/>
    </source>
</evidence>
<evidence type="ECO:0000256" key="6">
    <source>
        <dbReference type="PROSITE-ProRule" id="PRU00176"/>
    </source>
</evidence>
<dbReference type="InterPro" id="IPR000690">
    <property type="entry name" value="Matrin/U1-C_Znf_C2H2"/>
</dbReference>
<dbReference type="InterPro" id="IPR035979">
    <property type="entry name" value="RBD_domain_sf"/>
</dbReference>
<dbReference type="InterPro" id="IPR033096">
    <property type="entry name" value="ZNF638_RRM1/2"/>
</dbReference>
<reference evidence="11" key="1">
    <citation type="submission" date="2025-08" db="UniProtKB">
        <authorList>
            <consortium name="RefSeq"/>
        </authorList>
    </citation>
    <scope>IDENTIFICATION</scope>
    <source>
        <tissue evidence="11">Spleen</tissue>
    </source>
</reference>
<feature type="compositionally biased region" description="Basic and acidic residues" evidence="7">
    <location>
        <begin position="2126"/>
        <end position="2149"/>
    </location>
</feature>
<evidence type="ECO:0000256" key="5">
    <source>
        <dbReference type="ARBA" id="ARBA00023242"/>
    </source>
</evidence>
<dbReference type="SUPFAM" id="SSF54928">
    <property type="entry name" value="RNA-binding domain, RBD"/>
    <property type="match status" value="3"/>
</dbReference>
<dbReference type="FunCoup" id="A0A6P5LFZ2">
    <property type="interactions" value="4871"/>
</dbReference>
<dbReference type="GO" id="GO:0003723">
    <property type="term" value="F:RNA binding"/>
    <property type="evidence" value="ECO:0007669"/>
    <property type="project" value="UniProtKB-UniRule"/>
</dbReference>
<name>A0A6P5LFZ2_PHACI</name>
<feature type="region of interest" description="Disordered" evidence="7">
    <location>
        <begin position="1705"/>
        <end position="1740"/>
    </location>
</feature>
<feature type="region of interest" description="Disordered" evidence="7">
    <location>
        <begin position="223"/>
        <end position="266"/>
    </location>
</feature>
<dbReference type="PROSITE" id="PS50102">
    <property type="entry name" value="RRM"/>
    <property type="match status" value="1"/>
</dbReference>
<feature type="compositionally biased region" description="Polar residues" evidence="7">
    <location>
        <begin position="1661"/>
        <end position="1678"/>
    </location>
</feature>
<feature type="domain" description="Matrin-type" evidence="9">
    <location>
        <begin position="2100"/>
        <end position="2130"/>
    </location>
</feature>
<feature type="compositionally biased region" description="Polar residues" evidence="7">
    <location>
        <begin position="1554"/>
        <end position="1566"/>
    </location>
</feature>
<feature type="compositionally biased region" description="Low complexity" evidence="7">
    <location>
        <begin position="1539"/>
        <end position="1553"/>
    </location>
</feature>
<dbReference type="RefSeq" id="XP_020856788.1">
    <property type="nucleotide sequence ID" value="XM_021001129.1"/>
</dbReference>
<feature type="region of interest" description="Disordered" evidence="7">
    <location>
        <begin position="879"/>
        <end position="976"/>
    </location>
</feature>
<keyword evidence="6" id="KW-0694">RNA-binding</keyword>
<dbReference type="InParanoid" id="A0A6P5LFZ2"/>
<dbReference type="SMART" id="SM00451">
    <property type="entry name" value="ZnF_U1"/>
    <property type="match status" value="2"/>
</dbReference>
<feature type="compositionally biased region" description="Basic and acidic residues" evidence="7">
    <location>
        <begin position="1995"/>
        <end position="2008"/>
    </location>
</feature>
<keyword evidence="10" id="KW-1185">Reference proteome</keyword>
<feature type="region of interest" description="Disordered" evidence="7">
    <location>
        <begin position="1365"/>
        <end position="1448"/>
    </location>
</feature>
<feature type="region of interest" description="Disordered" evidence="7">
    <location>
        <begin position="1225"/>
        <end position="1305"/>
    </location>
</feature>
<dbReference type="CTD" id="27332"/>
<dbReference type="PROSITE" id="PS00028">
    <property type="entry name" value="ZINC_FINGER_C2H2_1"/>
    <property type="match status" value="1"/>
</dbReference>
<evidence type="ECO:0000256" key="3">
    <source>
        <dbReference type="ARBA" id="ARBA00022771"/>
    </source>
</evidence>
<accession>A0A6P5LFZ2</accession>
<feature type="domain" description="RRM" evidence="8">
    <location>
        <begin position="808"/>
        <end position="883"/>
    </location>
</feature>
<feature type="compositionally biased region" description="Basic and acidic residues" evidence="7">
    <location>
        <begin position="956"/>
        <end position="972"/>
    </location>
</feature>
<dbReference type="GO" id="GO:0008380">
    <property type="term" value="P:RNA splicing"/>
    <property type="evidence" value="ECO:0007669"/>
    <property type="project" value="InterPro"/>
</dbReference>
<feature type="compositionally biased region" description="Basic and acidic residues" evidence="7">
    <location>
        <begin position="2021"/>
        <end position="2033"/>
    </location>
</feature>
<feature type="compositionally biased region" description="Polar residues" evidence="7">
    <location>
        <begin position="918"/>
        <end position="936"/>
    </location>
</feature>
<feature type="compositionally biased region" description="Polar residues" evidence="7">
    <location>
        <begin position="1609"/>
        <end position="1618"/>
    </location>
</feature>
<dbReference type="SMART" id="SM00355">
    <property type="entry name" value="ZnF_C2H2"/>
    <property type="match status" value="2"/>
</dbReference>
<feature type="compositionally biased region" description="Basic and acidic residues" evidence="7">
    <location>
        <begin position="1567"/>
        <end position="1576"/>
    </location>
</feature>
<dbReference type="GO" id="GO:0005634">
    <property type="term" value="C:nucleus"/>
    <property type="evidence" value="ECO:0007669"/>
    <property type="project" value="UniProtKB-SubCell"/>
</dbReference>
<evidence type="ECO:0000313" key="10">
    <source>
        <dbReference type="Proteomes" id="UP000515140"/>
    </source>
</evidence>
<dbReference type="InterPro" id="IPR036236">
    <property type="entry name" value="Znf_C2H2_sf"/>
</dbReference>
<dbReference type="InterPro" id="IPR003604">
    <property type="entry name" value="Matrin/U1-like-C_Znf_C2H2"/>
</dbReference>
<feature type="region of interest" description="Disordered" evidence="7">
    <location>
        <begin position="1318"/>
        <end position="1350"/>
    </location>
</feature>
<feature type="compositionally biased region" description="Basic and acidic residues" evidence="7">
    <location>
        <begin position="1288"/>
        <end position="1298"/>
    </location>
</feature>
<protein>
    <submittedName>
        <fullName evidence="11">LOW QUALITY PROTEIN: zinc finger protein 638</fullName>
    </submittedName>
</protein>
<dbReference type="InterPro" id="IPR000504">
    <property type="entry name" value="RRM_dom"/>
</dbReference>
<dbReference type="PANTHER" id="PTHR15592">
    <property type="entry name" value="MATRIN 3/NUCLEAR PROTEIN 220-RELATED"/>
    <property type="match status" value="1"/>
</dbReference>
<feature type="region of interest" description="Disordered" evidence="7">
    <location>
        <begin position="2121"/>
        <end position="2149"/>
    </location>
</feature>
<organism evidence="10 11">
    <name type="scientific">Phascolarctos cinereus</name>
    <name type="common">Koala</name>
    <dbReference type="NCBI Taxonomy" id="38626"/>
    <lineage>
        <taxon>Eukaryota</taxon>
        <taxon>Metazoa</taxon>
        <taxon>Chordata</taxon>
        <taxon>Craniata</taxon>
        <taxon>Vertebrata</taxon>
        <taxon>Euteleostomi</taxon>
        <taxon>Mammalia</taxon>
        <taxon>Metatheria</taxon>
        <taxon>Diprotodontia</taxon>
        <taxon>Phascolarctidae</taxon>
        <taxon>Phascolarctos</taxon>
    </lineage>
</organism>
<dbReference type="InterPro" id="IPR013087">
    <property type="entry name" value="Znf_C2H2_type"/>
</dbReference>
<feature type="region of interest" description="Disordered" evidence="7">
    <location>
        <begin position="1482"/>
        <end position="1692"/>
    </location>
</feature>
<dbReference type="Proteomes" id="UP000515140">
    <property type="component" value="Unplaced"/>
</dbReference>
<feature type="region of interest" description="Disordered" evidence="7">
    <location>
        <begin position="598"/>
        <end position="710"/>
    </location>
</feature>
<dbReference type="Gene3D" id="3.30.160.60">
    <property type="entry name" value="Classic Zinc Finger"/>
    <property type="match status" value="1"/>
</dbReference>
<feature type="compositionally biased region" description="Basic residues" evidence="7">
    <location>
        <begin position="638"/>
        <end position="647"/>
    </location>
</feature>
<evidence type="ECO:0000256" key="2">
    <source>
        <dbReference type="ARBA" id="ARBA00022723"/>
    </source>
</evidence>
<comment type="subcellular location">
    <subcellularLocation>
        <location evidence="1">Nucleus</location>
    </subcellularLocation>
</comment>
<evidence type="ECO:0000259" key="9">
    <source>
        <dbReference type="PROSITE" id="PS50171"/>
    </source>
</evidence>
<feature type="compositionally biased region" description="Basic residues" evidence="7">
    <location>
        <begin position="656"/>
        <end position="681"/>
    </location>
</feature>
<feature type="compositionally biased region" description="Basic and acidic residues" evidence="7">
    <location>
        <begin position="1633"/>
        <end position="1660"/>
    </location>
</feature>
<dbReference type="SUPFAM" id="SSF57667">
    <property type="entry name" value="beta-beta-alpha zinc fingers"/>
    <property type="match status" value="1"/>
</dbReference>
<dbReference type="PROSITE" id="PS50171">
    <property type="entry name" value="ZF_MATRIN"/>
    <property type="match status" value="1"/>
</dbReference>
<evidence type="ECO:0000259" key="8">
    <source>
        <dbReference type="PROSITE" id="PS50102"/>
    </source>
</evidence>
<keyword evidence="2" id="KW-0479">Metal-binding</keyword>
<dbReference type="KEGG" id="pcw:110218417"/>
<evidence type="ECO:0000256" key="7">
    <source>
        <dbReference type="SAM" id="MobiDB-lite"/>
    </source>
</evidence>
<keyword evidence="3" id="KW-0863">Zinc-finger</keyword>
<gene>
    <name evidence="11" type="primary">ZNF638</name>
</gene>
<feature type="compositionally biased region" description="Low complexity" evidence="7">
    <location>
        <begin position="937"/>
        <end position="952"/>
    </location>
</feature>
<sequence>MPQDGVAGGAPGQGKGALAAAAAAAASVASVASAAGVVGLGGGALLPSPALVASVTAPVPDPLRRFVLFLENFAPLVNSLNLGIANPLLLGPSPLQFAQIKTQLALQQLNAVASHGSASPYSLLNQSFLKIAMSRPRFNPRGHFPGQRPQAPNPSGMKPHGGYMRTETMGIPRLHPSGRPHGIAQRFGGHESYQSMGPHRTNVQMMQHRTDPRLAKEKMDFHEAQQKKGKPHVGQWDDSPRPAGTAGLKRGSATHIADQSPKVHSRYTKESASSILASFGLSNEDLEELSRYPDEQLTPENMPLILRDIRMRKMGRWLPNLPSQRSGKETLGSETVSSNVIDYGHASKYGYTEDPLEVRIYDPEEPTEENKNEFQSQQNISVSAPNVICNSMFPVEDLIRQMGFQSESSNNQSFFPVDSANKMSNLNMTGQSVLEPVNSVSQSISQAMSQSLISSMSQSLIPPPMSQQSFSTELITPVSQQERISHEPGINSSNMHIGSGGGKKNYSSEPDAPIQSPFGIVKASWLPKFSQAGAQKMKRLPTPSMMNDYYAASPRIFPHMCSLCNVECSHLKNWIQHQNTPAHIESCRQLRQQYPDWNPEILSSRRDEGNRKENQTPRRRTHSSSASPRRSRGPSFGHKLRRSRSRSPGRYMQNRPRSRSPRCSHRFSPRHRSRSPHRSRNPLRGSPKPPRSASSEWTSRRRPRSPDKRNSLEAAVQSLGGHGFPAEFTKQKHFEAGGKGRSSTQKTLSGGSKPPCKTVGSAKSEPSSASHSVRHKAKNPEDACSSQMLEESVPQRKPWEDESLRCDTIIHVSELPTDGYTEQDIIKIVQPFGKVSDLLIVPSRNEAYLEMKFKEAVAAAVKYCETTPVQVKGKRVKISAAGKKKLPSTAQNKDGKKVVSETKKPSTSKKDVDASKAESVTSASTGKSSVNKKSVISASAKSNKTSNKSAKPSGKKTIESKKPIDPQIKDSNKTVAVPEKLAPLLTESDQPTKTLVDKENIEARSISETKGISETKATEDAAKESVSGITENEDSVSKETEEMCIVLISNLPNKGYSTEEVSNLAKPFGGFKDILILSSHKKAYMEMNRKSADSMVKFYTCFPMSMDGNQLSINMAPENINLKDEEAIFTSLIKESSPQAHLDTIHNQFVHLGNLPDDGYTEHEVVCIGLQFGKVDRYVFINNRNKVILQLDSLESAQKMHSFLKQNPFNLGENVLTCTLSLKTGPSEVQTERDLESGKESPDLKNNPVDESEVHTAADSSSVKPSEIKEETIPNPVLQTEPSTLQEDTSKGELERGAVCDSDSAPGKVEVEVQMEEAELGNPDGASALGKTEFTRDRTENSTFTPQDNVADLEKEEMVKVKAELEPGPFSGPCMEEKDSKQKVEESLPETEDAHSVEKSGNTLSESIGEIAADMETLEAGSEVVPPLSPMVTIQGASTGNEKLAVSKEEICDKNTLEEKEGKVIEFKDTRIELKAALEIGPERTEKNVAEDASGVEKSEKIVVGTREKAAETKEHANKGVGQASKPDEMSKTSVQVVSNASSSKLSSKPGASTPSTLKTKVASQKSEVKMEDQRTCSKLLPRSQASMDKKLLGKDMGSFRPAVARSTLGESSKSKASPSGVARGSGRTSVPQDKDYRALTKQSQETETRPATMKRDDSGNKTSAGQNTKNPKGSSGKTAKPREEEELFPFNLDEFVTVDEVIEEVDPSQVKQNAPKGKKKELTKNPPSSEINLKRRKGKSSVSCVAESELSFVTLDEIGEEEDAAAHLTIESNLETKALVTVDEVNDEEELNVEEMVKNANSLLTLDEIIEQDDCTSHGEPKDVTILSVDEERDLLKREPLVTVDEIGEVEELPLNESADISFAPLNPKEEENAVRESIGFISSQVPEDPTTLVTVDEIQDDSSDVHLVTLDEVTEEDEESLADFNNLKEELNFVTVDEVGEEEEGENDLKVETARKDVCPLAKTAGIKKKTIVTKQEKPKALYQVGQINEELLEKDPKTMTERHLAEQSMTQGASPQEKGIKPESKQEHSAKTSAKRSRTKKMPSSENFATSEPPKLEEASVNIVEESGSEDAEPEKKRKKDEESSLDLDFLIPKAGFFCPICSLFYSDQKTMANHCKSARHKQNTEKFMARQKEKERKEAEEKSSR</sequence>
<feature type="region of interest" description="Disordered" evidence="7">
    <location>
        <begin position="486"/>
        <end position="513"/>
    </location>
</feature>
<feature type="compositionally biased region" description="Low complexity" evidence="7">
    <location>
        <begin position="761"/>
        <end position="771"/>
    </location>
</feature>
<dbReference type="GeneID" id="110218417"/>
<feature type="region of interest" description="Disordered" evidence="7">
    <location>
        <begin position="734"/>
        <end position="799"/>
    </location>
</feature>
<feature type="compositionally biased region" description="Polar residues" evidence="7">
    <location>
        <begin position="741"/>
        <end position="750"/>
    </location>
</feature>
<dbReference type="SMART" id="SM00360">
    <property type="entry name" value="RRM"/>
    <property type="match status" value="3"/>
</dbReference>
<dbReference type="InterPro" id="IPR012677">
    <property type="entry name" value="Nucleotide-bd_a/b_plait_sf"/>
</dbReference>
<dbReference type="GO" id="GO:0008270">
    <property type="term" value="F:zinc ion binding"/>
    <property type="evidence" value="ECO:0007669"/>
    <property type="project" value="UniProtKB-KW"/>
</dbReference>
<feature type="compositionally biased region" description="Basic and acidic residues" evidence="7">
    <location>
        <begin position="2077"/>
        <end position="2086"/>
    </location>
</feature>
<feature type="compositionally biased region" description="Basic and acidic residues" evidence="7">
    <location>
        <begin position="1375"/>
        <end position="1398"/>
    </location>
</feature>
<feature type="compositionally biased region" description="Basic and acidic residues" evidence="7">
    <location>
        <begin position="1014"/>
        <end position="1023"/>
    </location>
</feature>
<dbReference type="CDD" id="cd12716">
    <property type="entry name" value="RRM1_2_NP220"/>
    <property type="match status" value="2"/>
</dbReference>
<feature type="compositionally biased region" description="Polar residues" evidence="7">
    <location>
        <begin position="1277"/>
        <end position="1287"/>
    </location>
</feature>
<feature type="compositionally biased region" description="Basic and acidic residues" evidence="7">
    <location>
        <begin position="893"/>
        <end position="916"/>
    </location>
</feature>
<evidence type="ECO:0000256" key="4">
    <source>
        <dbReference type="ARBA" id="ARBA00022833"/>
    </source>
</evidence>
<keyword evidence="5" id="KW-0539">Nucleus</keyword>